<protein>
    <submittedName>
        <fullName evidence="1">Uncharacterized protein</fullName>
    </submittedName>
</protein>
<evidence type="ECO:0000313" key="2">
    <source>
        <dbReference type="Proteomes" id="UP000569005"/>
    </source>
</evidence>
<organism evidence="1 2">
    <name type="scientific">Tunturiibacter gelidiferens</name>
    <dbReference type="NCBI Taxonomy" id="3069689"/>
    <lineage>
        <taxon>Bacteria</taxon>
        <taxon>Pseudomonadati</taxon>
        <taxon>Acidobacteriota</taxon>
        <taxon>Terriglobia</taxon>
        <taxon>Terriglobales</taxon>
        <taxon>Acidobacteriaceae</taxon>
        <taxon>Tunturiibacter</taxon>
    </lineage>
</organism>
<gene>
    <name evidence="1" type="ORF">HDF13_002025</name>
</gene>
<evidence type="ECO:0000313" key="1">
    <source>
        <dbReference type="EMBL" id="MBB5339692.1"/>
    </source>
</evidence>
<dbReference type="Proteomes" id="UP000569005">
    <property type="component" value="Unassembled WGS sequence"/>
</dbReference>
<sequence>MMTQYLVATHHPDNFDSSTEGEAIQLRFQSEFTG</sequence>
<proteinExistence type="predicted"/>
<reference evidence="1" key="1">
    <citation type="submission" date="2020-08" db="EMBL/GenBank/DDBJ databases">
        <title>Genomic Encyclopedia of Type Strains, Phase IV (KMG-V): Genome sequencing to study the core and pangenomes of soil and plant-associated prokaryotes.</title>
        <authorList>
            <person name="Whitman W."/>
        </authorList>
    </citation>
    <scope>NUCLEOTIDE SEQUENCE</scope>
    <source>
        <strain evidence="1">M8UP15</strain>
    </source>
</reference>
<name>A0ACC5NYM0_9BACT</name>
<accession>A0ACC5NYM0</accession>
<comment type="caution">
    <text evidence="1">The sequence shown here is derived from an EMBL/GenBank/DDBJ whole genome shotgun (WGS) entry which is preliminary data.</text>
</comment>
<dbReference type="EMBL" id="JACHEA010000001">
    <property type="protein sequence ID" value="MBB5339692.1"/>
    <property type="molecule type" value="Genomic_DNA"/>
</dbReference>
<keyword evidence="2" id="KW-1185">Reference proteome</keyword>